<dbReference type="GO" id="GO:0004672">
    <property type="term" value="F:protein kinase activity"/>
    <property type="evidence" value="ECO:0007669"/>
    <property type="project" value="InterPro"/>
</dbReference>
<dbReference type="EMBL" id="KV751093">
    <property type="protein sequence ID" value="OCL01655.1"/>
    <property type="molecule type" value="Genomic_DNA"/>
</dbReference>
<dbReference type="PROSITE" id="PS50011">
    <property type="entry name" value="PROTEIN_KINASE_DOM"/>
    <property type="match status" value="1"/>
</dbReference>
<proteinExistence type="predicted"/>
<gene>
    <name evidence="3" type="ORF">AOQ84DRAFT_443881</name>
</gene>
<evidence type="ECO:0000313" key="4">
    <source>
        <dbReference type="Proteomes" id="UP000250140"/>
    </source>
</evidence>
<evidence type="ECO:0000313" key="3">
    <source>
        <dbReference type="EMBL" id="OCL01655.1"/>
    </source>
</evidence>
<evidence type="ECO:0000256" key="1">
    <source>
        <dbReference type="SAM" id="SignalP"/>
    </source>
</evidence>
<feature type="chain" id="PRO_5034838881" description="Protein kinase domain-containing protein" evidence="1">
    <location>
        <begin position="25"/>
        <end position="605"/>
    </location>
</feature>
<dbReference type="InterPro" id="IPR011009">
    <property type="entry name" value="Kinase-like_dom_sf"/>
</dbReference>
<dbReference type="GO" id="GO:0005524">
    <property type="term" value="F:ATP binding"/>
    <property type="evidence" value="ECO:0007669"/>
    <property type="project" value="InterPro"/>
</dbReference>
<accession>A0A8E2JLC9</accession>
<dbReference type="PANTHER" id="PTHR37542:SF3">
    <property type="entry name" value="PRION-INHIBITION AND PROPAGATION HELO DOMAIN-CONTAINING PROTEIN"/>
    <property type="match status" value="1"/>
</dbReference>
<feature type="signal peptide" evidence="1">
    <location>
        <begin position="1"/>
        <end position="24"/>
    </location>
</feature>
<dbReference type="OrthoDB" id="1911848at2759"/>
<name>A0A8E2JLC9_9PEZI</name>
<feature type="domain" description="Protein kinase" evidence="2">
    <location>
        <begin position="293"/>
        <end position="605"/>
    </location>
</feature>
<dbReference type="PANTHER" id="PTHR37542">
    <property type="entry name" value="HELO DOMAIN-CONTAINING PROTEIN-RELATED"/>
    <property type="match status" value="1"/>
</dbReference>
<keyword evidence="1" id="KW-0732">Signal</keyword>
<dbReference type="AlphaFoldDB" id="A0A8E2JLC9"/>
<organism evidence="3 4">
    <name type="scientific">Glonium stellatum</name>
    <dbReference type="NCBI Taxonomy" id="574774"/>
    <lineage>
        <taxon>Eukaryota</taxon>
        <taxon>Fungi</taxon>
        <taxon>Dikarya</taxon>
        <taxon>Ascomycota</taxon>
        <taxon>Pezizomycotina</taxon>
        <taxon>Dothideomycetes</taxon>
        <taxon>Pleosporomycetidae</taxon>
        <taxon>Gloniales</taxon>
        <taxon>Gloniaceae</taxon>
        <taxon>Glonium</taxon>
    </lineage>
</organism>
<protein>
    <recommendedName>
        <fullName evidence="2">Protein kinase domain-containing protein</fullName>
    </recommendedName>
</protein>
<reference evidence="3 4" key="1">
    <citation type="journal article" date="2016" name="Nat. Commun.">
        <title>Ectomycorrhizal ecology is imprinted in the genome of the dominant symbiotic fungus Cenococcum geophilum.</title>
        <authorList>
            <consortium name="DOE Joint Genome Institute"/>
            <person name="Peter M."/>
            <person name="Kohler A."/>
            <person name="Ohm R.A."/>
            <person name="Kuo A."/>
            <person name="Krutzmann J."/>
            <person name="Morin E."/>
            <person name="Arend M."/>
            <person name="Barry K.W."/>
            <person name="Binder M."/>
            <person name="Choi C."/>
            <person name="Clum A."/>
            <person name="Copeland A."/>
            <person name="Grisel N."/>
            <person name="Haridas S."/>
            <person name="Kipfer T."/>
            <person name="LaButti K."/>
            <person name="Lindquist E."/>
            <person name="Lipzen A."/>
            <person name="Maire R."/>
            <person name="Meier B."/>
            <person name="Mihaltcheva S."/>
            <person name="Molinier V."/>
            <person name="Murat C."/>
            <person name="Poggeler S."/>
            <person name="Quandt C.A."/>
            <person name="Sperisen C."/>
            <person name="Tritt A."/>
            <person name="Tisserant E."/>
            <person name="Crous P.W."/>
            <person name="Henrissat B."/>
            <person name="Nehls U."/>
            <person name="Egli S."/>
            <person name="Spatafora J.W."/>
            <person name="Grigoriev I.V."/>
            <person name="Martin F.M."/>
        </authorList>
    </citation>
    <scope>NUCLEOTIDE SEQUENCE [LARGE SCALE GENOMIC DNA]</scope>
    <source>
        <strain evidence="3 4">CBS 207.34</strain>
    </source>
</reference>
<dbReference type="SUPFAM" id="SSF56112">
    <property type="entry name" value="Protein kinase-like (PK-like)"/>
    <property type="match status" value="1"/>
</dbReference>
<sequence>MGITQQLLYAALGDVLLVLDCCNAALIKGGEKPQGKFELLAASAKGVKTPLPGRTSYTSLLIKKLRKHVDKGITARGLNHLLMTDSRITETPIHTDFAQNVPTSITLQRLRVPQHQGFIPKPSSVVMFRASLTGDPTGIQIAQWLKTCPPKNVTAVDIEAVVLKARKLQGLVDENAFPPTSMFRKLSPPAQQEIFRQLQGLNSVVSASSSCAQNQTMVSNSEGIEAHHDQIQAQVSAVCTAIETPILLEMNPTDLKDASNDEEVIIAEAAEAVCLRQYLLDTKAIPNNLEVPYSELKVPEKKSRMRMGSIKDKTVLVEFFEYFPDPYSGEPYKETVQQLQKMCNLLCQPKRTSFHILPCVGYVHDRVSLNFGLVFEPPQGHDAAAPSIKMSDLYQRYRLVPLGHRVRLASALVVALENFHRVGWVHKALRPDNIFFSPSQPASASASDANISREPVALVETIDLALPYLFGFEYARAEAAGTRLDEDHVLKNNLYRHPDRWSRPTEKYIKAHDVYALGIMLYEIALWKNISSDLRRDPRIPRQVRDHIQEKCKEKLPHQVGQTFADTIMACLDFKQSTEGMNEYEMQRFFQVQVKERLEKAVGKI</sequence>
<evidence type="ECO:0000259" key="2">
    <source>
        <dbReference type="PROSITE" id="PS50011"/>
    </source>
</evidence>
<dbReference type="Gene3D" id="1.10.510.10">
    <property type="entry name" value="Transferase(Phosphotransferase) domain 1"/>
    <property type="match status" value="1"/>
</dbReference>
<dbReference type="Proteomes" id="UP000250140">
    <property type="component" value="Unassembled WGS sequence"/>
</dbReference>
<dbReference type="InterPro" id="IPR000719">
    <property type="entry name" value="Prot_kinase_dom"/>
</dbReference>
<keyword evidence="4" id="KW-1185">Reference proteome</keyword>